<protein>
    <recommendedName>
        <fullName evidence="2">Mitochondrial fission process protein 1</fullName>
    </recommendedName>
    <alternativeName>
        <fullName evidence="3">Mitochondrial 18 kDa protein</fullName>
    </alternativeName>
</protein>
<evidence type="ECO:0000313" key="5">
    <source>
        <dbReference type="Proteomes" id="UP000054408"/>
    </source>
</evidence>
<evidence type="ECO:0000256" key="1">
    <source>
        <dbReference type="ARBA" id="ARBA00009224"/>
    </source>
</evidence>
<dbReference type="GO" id="GO:0005739">
    <property type="term" value="C:mitochondrion"/>
    <property type="evidence" value="ECO:0007669"/>
    <property type="project" value="TreeGrafter"/>
</dbReference>
<dbReference type="InterPro" id="IPR019560">
    <property type="entry name" value="Mitochondrial_18_kDa_protein"/>
</dbReference>
<proteinExistence type="inferred from homology"/>
<dbReference type="STRING" id="461836.A0A0L0D9C8"/>
<dbReference type="Pfam" id="PF10558">
    <property type="entry name" value="MTP18"/>
    <property type="match status" value="1"/>
</dbReference>
<dbReference type="GO" id="GO:0000266">
    <property type="term" value="P:mitochondrial fission"/>
    <property type="evidence" value="ECO:0007669"/>
    <property type="project" value="TreeGrafter"/>
</dbReference>
<evidence type="ECO:0000256" key="3">
    <source>
        <dbReference type="ARBA" id="ARBA00029631"/>
    </source>
</evidence>
<dbReference type="AlphaFoldDB" id="A0A0L0D9C8"/>
<gene>
    <name evidence="4" type="ORF">AMSG_04590</name>
</gene>
<dbReference type="OMA" id="DVFTWQM"/>
<sequence length="166" mass="17946">MACEEKDLFRDTPVRFLGYANELGESLRPIIARSLVNTTYGVAGLYIAAEAVSKGSAKHAVMKGKCSETERTAMTTAQMADVVIWQGAASVAIPGLVINRIVASVGWATKRMGRTGGLWRWAPTVCGLLSIPLIIHPIDTAVTVAMDATIRSWIPYMEPEKPRASQ</sequence>
<dbReference type="PANTHER" id="PTHR11001">
    <property type="entry name" value="MITOCHONDRIAL FISSION PROCESS PROTEIN 1"/>
    <property type="match status" value="1"/>
</dbReference>
<accession>A0A0L0D9C8</accession>
<name>A0A0L0D9C8_THETB</name>
<dbReference type="RefSeq" id="XP_013758265.1">
    <property type="nucleotide sequence ID" value="XM_013902811.1"/>
</dbReference>
<organism evidence="4 5">
    <name type="scientific">Thecamonas trahens ATCC 50062</name>
    <dbReference type="NCBI Taxonomy" id="461836"/>
    <lineage>
        <taxon>Eukaryota</taxon>
        <taxon>Apusozoa</taxon>
        <taxon>Apusomonadida</taxon>
        <taxon>Apusomonadidae</taxon>
        <taxon>Thecamonas</taxon>
    </lineage>
</organism>
<dbReference type="Proteomes" id="UP000054408">
    <property type="component" value="Unassembled WGS sequence"/>
</dbReference>
<dbReference type="EMBL" id="GL349452">
    <property type="protein sequence ID" value="KNC48845.1"/>
    <property type="molecule type" value="Genomic_DNA"/>
</dbReference>
<dbReference type="eggNOG" id="KOG3945">
    <property type="taxonomic scope" value="Eukaryota"/>
</dbReference>
<evidence type="ECO:0000256" key="2">
    <source>
        <dbReference type="ARBA" id="ARBA00017835"/>
    </source>
</evidence>
<dbReference type="GeneID" id="25564127"/>
<evidence type="ECO:0000313" key="4">
    <source>
        <dbReference type="EMBL" id="KNC48845.1"/>
    </source>
</evidence>
<comment type="similarity">
    <text evidence="1">Belongs to the MTFP1 family.</text>
</comment>
<keyword evidence="5" id="KW-1185">Reference proteome</keyword>
<dbReference type="PANTHER" id="PTHR11001:SF2">
    <property type="entry name" value="MITOCHONDRIAL FISSION PROCESS PROTEIN 1"/>
    <property type="match status" value="1"/>
</dbReference>
<dbReference type="OrthoDB" id="424969at2759"/>
<reference evidence="4 5" key="1">
    <citation type="submission" date="2010-05" db="EMBL/GenBank/DDBJ databases">
        <title>The Genome Sequence of Thecamonas trahens ATCC 50062.</title>
        <authorList>
            <consortium name="The Broad Institute Genome Sequencing Platform"/>
            <person name="Russ C."/>
            <person name="Cuomo C."/>
            <person name="Shea T."/>
            <person name="Young S.K."/>
            <person name="Zeng Q."/>
            <person name="Koehrsen M."/>
            <person name="Haas B."/>
            <person name="Borodovsky M."/>
            <person name="Guigo R."/>
            <person name="Alvarado L."/>
            <person name="Berlin A."/>
            <person name="Bochicchio J."/>
            <person name="Borenstein D."/>
            <person name="Chapman S."/>
            <person name="Chen Z."/>
            <person name="Freedman E."/>
            <person name="Gellesch M."/>
            <person name="Goldberg J."/>
            <person name="Griggs A."/>
            <person name="Gujja S."/>
            <person name="Heilman E."/>
            <person name="Heiman D."/>
            <person name="Hepburn T."/>
            <person name="Howarth C."/>
            <person name="Jen D."/>
            <person name="Larson L."/>
            <person name="Mehta T."/>
            <person name="Park D."/>
            <person name="Pearson M."/>
            <person name="Roberts A."/>
            <person name="Saif S."/>
            <person name="Shenoy N."/>
            <person name="Sisk P."/>
            <person name="Stolte C."/>
            <person name="Sykes S."/>
            <person name="Thomson T."/>
            <person name="Walk T."/>
            <person name="White J."/>
            <person name="Yandava C."/>
            <person name="Burger G."/>
            <person name="Gray M.W."/>
            <person name="Holland P.W.H."/>
            <person name="King N."/>
            <person name="Lang F.B.F."/>
            <person name="Roger A.J."/>
            <person name="Ruiz-Trillo I."/>
            <person name="Lander E."/>
            <person name="Nusbaum C."/>
        </authorList>
    </citation>
    <scope>NUCLEOTIDE SEQUENCE [LARGE SCALE GENOMIC DNA]</scope>
    <source>
        <strain evidence="4 5">ATCC 50062</strain>
    </source>
</reference>